<accession>A0A1J1I508</accession>
<dbReference type="InterPro" id="IPR000266">
    <property type="entry name" value="Ribosomal_uS17"/>
</dbReference>
<keyword evidence="6" id="KW-0597">Phosphoprotein</keyword>
<evidence type="ECO:0000256" key="6">
    <source>
        <dbReference type="ARBA" id="ARBA00022553"/>
    </source>
</evidence>
<dbReference type="Proteomes" id="UP000183832">
    <property type="component" value="Unassembled WGS sequence"/>
</dbReference>
<dbReference type="InterPro" id="IPR012340">
    <property type="entry name" value="NA-bd_OB-fold"/>
</dbReference>
<dbReference type="AlphaFoldDB" id="A0A1J1I508"/>
<evidence type="ECO:0000256" key="9">
    <source>
        <dbReference type="ARBA" id="ARBA00022980"/>
    </source>
</evidence>
<evidence type="ECO:0000256" key="7">
    <source>
        <dbReference type="ARBA" id="ARBA00022884"/>
    </source>
</evidence>
<keyword evidence="19" id="KW-1185">Reference proteome</keyword>
<evidence type="ECO:0000256" key="15">
    <source>
        <dbReference type="ARBA" id="ARBA00035471"/>
    </source>
</evidence>
<dbReference type="InterPro" id="IPR013766">
    <property type="entry name" value="Thioredoxin_domain"/>
</dbReference>
<comment type="subcellular location">
    <subcellularLocation>
        <location evidence="2">Cytoplasm</location>
    </subcellularLocation>
    <subcellularLocation>
        <location evidence="1">Membrane</location>
        <topology evidence="1">Single-pass type I membrane protein</topology>
    </subcellularLocation>
</comment>
<evidence type="ECO:0000259" key="17">
    <source>
        <dbReference type="PROSITE" id="PS51352"/>
    </source>
</evidence>
<dbReference type="GO" id="GO:0022627">
    <property type="term" value="C:cytosolic small ribosomal subunit"/>
    <property type="evidence" value="ECO:0007669"/>
    <property type="project" value="TreeGrafter"/>
</dbReference>
<dbReference type="GO" id="GO:0016020">
    <property type="term" value="C:membrane"/>
    <property type="evidence" value="ECO:0007669"/>
    <property type="project" value="UniProtKB-SubCell"/>
</dbReference>
<sequence>MSFKKDLRLIVKPYYWINIFLSLTYIIAKKTPILCNYLHAYLFPQEETCEFDGRETEILFFLIIVVMIRSRKTGSVTMINYLTSSFLYTKIANLILWFYSDVKLGIAFGVIFILCALMLPEPTYSGPENVVYFRTPNSLDDELERDKRIIWLVTFYTTWNPACANFAPIFAQVSNEYKLDNLKFGKVDIGRLPDIGNKYHVSDSSLSRQLPSVILFKNGKEIARRPYADSKGKLVKFFFSEDNIKAAFDLNNIYKDCKENPIKPAKSTKASKDTKTPKVERAFQKQQGVNLNRNIKFIGKKEKSTRLHRNIGLGFKTPKEAVSGHYIDKKCPFTGMCSIRGRILTGVVRKMKMQRTIVIRRDYLHFVRKYSRFEKRHRNMSVHLSPCFRDVELGDVATVGECRPLSKTVKFNVLKVSKVAGAKKKFQKF</sequence>
<dbReference type="Pfam" id="PF00085">
    <property type="entry name" value="Thioredoxin"/>
    <property type="match status" value="1"/>
</dbReference>
<evidence type="ECO:0000256" key="4">
    <source>
        <dbReference type="ARBA" id="ARBA00022481"/>
    </source>
</evidence>
<dbReference type="SUPFAM" id="SSF52833">
    <property type="entry name" value="Thioredoxin-like"/>
    <property type="match status" value="1"/>
</dbReference>
<keyword evidence="9" id="KW-0689">Ribosomal protein</keyword>
<protein>
    <recommendedName>
        <fullName evidence="14">Small ribosomal subunit protein uS17</fullName>
    </recommendedName>
    <alternativeName>
        <fullName evidence="15">40S ribosomal protein S11</fullName>
    </alternativeName>
</protein>
<keyword evidence="5" id="KW-0963">Cytoplasm</keyword>
<dbReference type="EMBL" id="CVRI01000038">
    <property type="protein sequence ID" value="CRK93990.1"/>
    <property type="molecule type" value="Genomic_DNA"/>
</dbReference>
<gene>
    <name evidence="18" type="ORF">CLUMA_CG007516</name>
</gene>
<dbReference type="Gene3D" id="3.40.30.10">
    <property type="entry name" value="Glutaredoxin"/>
    <property type="match status" value="1"/>
</dbReference>
<evidence type="ECO:0000256" key="14">
    <source>
        <dbReference type="ARBA" id="ARBA00035164"/>
    </source>
</evidence>
<keyword evidence="16" id="KW-0472">Membrane</keyword>
<evidence type="ECO:0000313" key="19">
    <source>
        <dbReference type="Proteomes" id="UP000183832"/>
    </source>
</evidence>
<dbReference type="InterPro" id="IPR036249">
    <property type="entry name" value="Thioredoxin-like_sf"/>
</dbReference>
<reference evidence="18 19" key="1">
    <citation type="submission" date="2015-04" db="EMBL/GenBank/DDBJ databases">
        <authorList>
            <person name="Syromyatnikov M.Y."/>
            <person name="Popov V.N."/>
        </authorList>
    </citation>
    <scope>NUCLEOTIDE SEQUENCE [LARGE SCALE GENOMIC DNA]</scope>
</reference>
<dbReference type="PANTHER" id="PTHR10744">
    <property type="entry name" value="40S RIBOSOMAL PROTEIN S11 FAMILY MEMBER"/>
    <property type="match status" value="1"/>
</dbReference>
<dbReference type="Gene3D" id="2.40.50.1000">
    <property type="match status" value="1"/>
</dbReference>
<name>A0A1J1I508_9DIPT</name>
<feature type="transmembrane region" description="Helical" evidence="16">
    <location>
        <begin position="9"/>
        <end position="28"/>
    </location>
</feature>
<dbReference type="GO" id="GO:0006412">
    <property type="term" value="P:translation"/>
    <property type="evidence" value="ECO:0007669"/>
    <property type="project" value="InterPro"/>
</dbReference>
<dbReference type="PANTHER" id="PTHR10744:SF9">
    <property type="entry name" value="40S RIBOSOMAL PROTEIN S11-RELATED"/>
    <property type="match status" value="1"/>
</dbReference>
<evidence type="ECO:0000256" key="13">
    <source>
        <dbReference type="ARBA" id="ARBA00023288"/>
    </source>
</evidence>
<dbReference type="InterPro" id="IPR037463">
    <property type="entry name" value="TMX2_thioredoxin_dom"/>
</dbReference>
<evidence type="ECO:0000256" key="11">
    <source>
        <dbReference type="ARBA" id="ARBA00023139"/>
    </source>
</evidence>
<keyword evidence="16" id="KW-1133">Transmembrane helix</keyword>
<dbReference type="GO" id="GO:0003735">
    <property type="term" value="F:structural constituent of ribosome"/>
    <property type="evidence" value="ECO:0007669"/>
    <property type="project" value="InterPro"/>
</dbReference>
<dbReference type="CDD" id="cd02962">
    <property type="entry name" value="TMX2"/>
    <property type="match status" value="1"/>
</dbReference>
<keyword evidence="8" id="KW-0164">Citrullination</keyword>
<dbReference type="CDD" id="cd00364">
    <property type="entry name" value="Ribosomal_uS17"/>
    <property type="match status" value="1"/>
</dbReference>
<evidence type="ECO:0000256" key="2">
    <source>
        <dbReference type="ARBA" id="ARBA00004496"/>
    </source>
</evidence>
<dbReference type="Pfam" id="PF16205">
    <property type="entry name" value="Ribosomal_S17_N"/>
    <property type="match status" value="1"/>
</dbReference>
<dbReference type="SUPFAM" id="SSF50249">
    <property type="entry name" value="Nucleic acid-binding proteins"/>
    <property type="match status" value="1"/>
</dbReference>
<dbReference type="PRINTS" id="PR00973">
    <property type="entry name" value="RIBOSOMALS17"/>
</dbReference>
<evidence type="ECO:0000256" key="12">
    <source>
        <dbReference type="ARBA" id="ARBA00023274"/>
    </source>
</evidence>
<keyword evidence="11" id="KW-0564">Palmitate</keyword>
<dbReference type="GO" id="GO:0003723">
    <property type="term" value="F:RNA binding"/>
    <property type="evidence" value="ECO:0007669"/>
    <property type="project" value="UniProtKB-KW"/>
</dbReference>
<keyword evidence="16" id="KW-0812">Transmembrane</keyword>
<dbReference type="STRING" id="568069.A0A1J1I508"/>
<feature type="transmembrane region" description="Helical" evidence="16">
    <location>
        <begin position="94"/>
        <end position="119"/>
    </location>
</feature>
<keyword evidence="12" id="KW-0687">Ribonucleoprotein</keyword>
<dbReference type="FunFam" id="2.40.50.1000:FF:000008">
    <property type="entry name" value="40S ribosomal protein S11"/>
    <property type="match status" value="1"/>
</dbReference>
<organism evidence="18 19">
    <name type="scientific">Clunio marinus</name>
    <dbReference type="NCBI Taxonomy" id="568069"/>
    <lineage>
        <taxon>Eukaryota</taxon>
        <taxon>Metazoa</taxon>
        <taxon>Ecdysozoa</taxon>
        <taxon>Arthropoda</taxon>
        <taxon>Hexapoda</taxon>
        <taxon>Insecta</taxon>
        <taxon>Pterygota</taxon>
        <taxon>Neoptera</taxon>
        <taxon>Endopterygota</taxon>
        <taxon>Diptera</taxon>
        <taxon>Nematocera</taxon>
        <taxon>Chironomoidea</taxon>
        <taxon>Chironomidae</taxon>
        <taxon>Clunio</taxon>
    </lineage>
</organism>
<evidence type="ECO:0000256" key="10">
    <source>
        <dbReference type="ARBA" id="ARBA00022990"/>
    </source>
</evidence>
<dbReference type="Pfam" id="PF00366">
    <property type="entry name" value="Ribosomal_S17"/>
    <property type="match status" value="1"/>
</dbReference>
<keyword evidence="13" id="KW-0449">Lipoprotein</keyword>
<proteinExistence type="inferred from homology"/>
<keyword evidence="4" id="KW-0488">Methylation</keyword>
<comment type="similarity">
    <text evidence="3">Belongs to the universal ribosomal protein uS17 family.</text>
</comment>
<dbReference type="PROSITE" id="PS51352">
    <property type="entry name" value="THIOREDOXIN_2"/>
    <property type="match status" value="1"/>
</dbReference>
<evidence type="ECO:0000256" key="5">
    <source>
        <dbReference type="ARBA" id="ARBA00022490"/>
    </source>
</evidence>
<feature type="domain" description="Thioredoxin" evidence="17">
    <location>
        <begin position="113"/>
        <end position="253"/>
    </location>
</feature>
<evidence type="ECO:0000256" key="8">
    <source>
        <dbReference type="ARBA" id="ARBA00022934"/>
    </source>
</evidence>
<evidence type="ECO:0000256" key="16">
    <source>
        <dbReference type="SAM" id="Phobius"/>
    </source>
</evidence>
<keyword evidence="10" id="KW-0007">Acetylation</keyword>
<evidence type="ECO:0000256" key="1">
    <source>
        <dbReference type="ARBA" id="ARBA00004479"/>
    </source>
</evidence>
<keyword evidence="7" id="KW-0694">RNA-binding</keyword>
<evidence type="ECO:0000313" key="18">
    <source>
        <dbReference type="EMBL" id="CRK93990.1"/>
    </source>
</evidence>
<dbReference type="InterPro" id="IPR032440">
    <property type="entry name" value="Ribosomal_uS17_N"/>
</dbReference>
<dbReference type="OrthoDB" id="20229at2759"/>
<evidence type="ECO:0000256" key="3">
    <source>
        <dbReference type="ARBA" id="ARBA00010254"/>
    </source>
</evidence>